<reference evidence="11" key="1">
    <citation type="submission" date="2017-02" db="UniProtKB">
        <authorList>
            <consortium name="WormBaseParasite"/>
        </authorList>
    </citation>
    <scope>IDENTIFICATION</scope>
</reference>
<dbReference type="Gene3D" id="2.60.40.1960">
    <property type="match status" value="1"/>
</dbReference>
<evidence type="ECO:0000259" key="9">
    <source>
        <dbReference type="PROSITE" id="PS51767"/>
    </source>
</evidence>
<dbReference type="PROSITE" id="PS51767">
    <property type="entry name" value="PEPTIDASE_A1"/>
    <property type="match status" value="1"/>
</dbReference>
<evidence type="ECO:0000256" key="6">
    <source>
        <dbReference type="ARBA" id="ARBA00023180"/>
    </source>
</evidence>
<name>A0A0M3IET1_ASCLU</name>
<dbReference type="InterPro" id="IPR033121">
    <property type="entry name" value="PEPTIDASE_A1"/>
</dbReference>
<accession>A0A0M3IET1</accession>
<evidence type="ECO:0000256" key="1">
    <source>
        <dbReference type="ARBA" id="ARBA00007447"/>
    </source>
</evidence>
<evidence type="ECO:0000256" key="3">
    <source>
        <dbReference type="ARBA" id="ARBA00022750"/>
    </source>
</evidence>
<evidence type="ECO:0000256" key="2">
    <source>
        <dbReference type="ARBA" id="ARBA00022670"/>
    </source>
</evidence>
<evidence type="ECO:0000313" key="10">
    <source>
        <dbReference type="Proteomes" id="UP000036681"/>
    </source>
</evidence>
<dbReference type="Gene3D" id="2.40.70.10">
    <property type="entry name" value="Acid Proteases"/>
    <property type="match status" value="2"/>
</dbReference>
<dbReference type="Proteomes" id="UP000036681">
    <property type="component" value="Unplaced"/>
</dbReference>
<dbReference type="GO" id="GO:0004190">
    <property type="term" value="F:aspartic-type endopeptidase activity"/>
    <property type="evidence" value="ECO:0007669"/>
    <property type="project" value="UniProtKB-KW"/>
</dbReference>
<dbReference type="SUPFAM" id="SSF50630">
    <property type="entry name" value="Acid proteases"/>
    <property type="match status" value="1"/>
</dbReference>
<dbReference type="WBParaSite" id="ALUE_0001664101-mRNA-1">
    <property type="protein sequence ID" value="ALUE_0001664101-mRNA-1"/>
    <property type="gene ID" value="ALUE_0001664101"/>
</dbReference>
<keyword evidence="10" id="KW-1185">Reference proteome</keyword>
<organism evidence="10 11">
    <name type="scientific">Ascaris lumbricoides</name>
    <name type="common">Giant roundworm</name>
    <dbReference type="NCBI Taxonomy" id="6252"/>
    <lineage>
        <taxon>Eukaryota</taxon>
        <taxon>Metazoa</taxon>
        <taxon>Ecdysozoa</taxon>
        <taxon>Nematoda</taxon>
        <taxon>Chromadorea</taxon>
        <taxon>Rhabditida</taxon>
        <taxon>Spirurina</taxon>
        <taxon>Ascaridomorpha</taxon>
        <taxon>Ascaridoidea</taxon>
        <taxon>Ascarididae</taxon>
        <taxon>Ascaris</taxon>
    </lineage>
</organism>
<keyword evidence="3 8" id="KW-0064">Aspartyl protease</keyword>
<dbReference type="PROSITE" id="PS00141">
    <property type="entry name" value="ASP_PROTEASE"/>
    <property type="match status" value="1"/>
</dbReference>
<keyword evidence="5 7" id="KW-1015">Disulfide bond</keyword>
<evidence type="ECO:0000256" key="8">
    <source>
        <dbReference type="RuleBase" id="RU000454"/>
    </source>
</evidence>
<protein>
    <submittedName>
        <fullName evidence="11">Peptidase A1 domain-containing protein</fullName>
    </submittedName>
</protein>
<dbReference type="GO" id="GO:0006508">
    <property type="term" value="P:proteolysis"/>
    <property type="evidence" value="ECO:0007669"/>
    <property type="project" value="UniProtKB-KW"/>
</dbReference>
<keyword evidence="2 8" id="KW-0645">Protease</keyword>
<dbReference type="GO" id="GO:0005764">
    <property type="term" value="C:lysosome"/>
    <property type="evidence" value="ECO:0007669"/>
    <property type="project" value="TreeGrafter"/>
</dbReference>
<evidence type="ECO:0000256" key="7">
    <source>
        <dbReference type="PIRSR" id="PIRSR601461-2"/>
    </source>
</evidence>
<evidence type="ECO:0000256" key="5">
    <source>
        <dbReference type="ARBA" id="ARBA00023157"/>
    </source>
</evidence>
<proteinExistence type="inferred from homology"/>
<keyword evidence="6" id="KW-0325">Glycoprotein</keyword>
<dbReference type="InterPro" id="IPR001461">
    <property type="entry name" value="Aspartic_peptidase_A1"/>
</dbReference>
<evidence type="ECO:0000256" key="4">
    <source>
        <dbReference type="ARBA" id="ARBA00022801"/>
    </source>
</evidence>
<dbReference type="InterPro" id="IPR021109">
    <property type="entry name" value="Peptidase_aspartic_dom_sf"/>
</dbReference>
<dbReference type="AlphaFoldDB" id="A0A0M3IET1"/>
<dbReference type="Pfam" id="PF00026">
    <property type="entry name" value="Asp"/>
    <property type="match status" value="1"/>
</dbReference>
<sequence length="257" mass="28366">MHFARIANKDSLAPPVNQAIHSLFDHIFLHKYLKTAAFDGVLGMAWDSISVDSIAQPMDQVFKNPRCKEKLFAFWLNTDESSPNGGELTLCGIDNTRYTGHIVWVPLIAEGYWQIQVDAIRVGRIHVSGPVAAIVDTGTSLIVGPTKGVNKDIMSAVFEIKIMRAMDATQLDDQFMVDCSTIDSLPSIIFTLDGKDFTLTPFDYLFEFNDGGCVVGVQTGDVSPPMGTFWILGDVFIGKYYSIFDHSNKRVGFADAV</sequence>
<feature type="domain" description="Peptidase A1" evidence="9">
    <location>
        <begin position="1"/>
        <end position="254"/>
    </location>
</feature>
<dbReference type="PRINTS" id="PR00792">
    <property type="entry name" value="PEPSIN"/>
</dbReference>
<evidence type="ECO:0000313" key="11">
    <source>
        <dbReference type="WBParaSite" id="ALUE_0001664101-mRNA-1"/>
    </source>
</evidence>
<comment type="similarity">
    <text evidence="1 8">Belongs to the peptidase A1 family.</text>
</comment>
<feature type="disulfide bond" evidence="7">
    <location>
        <begin position="179"/>
        <end position="213"/>
    </location>
</feature>
<dbReference type="FunFam" id="2.40.70.10:FF:000002">
    <property type="entry name" value="Vacuolar aspartic proteinase"/>
    <property type="match status" value="1"/>
</dbReference>
<dbReference type="PANTHER" id="PTHR47966:SF40">
    <property type="entry name" value="ASPARTIC PROTEASE 3"/>
    <property type="match status" value="1"/>
</dbReference>
<keyword evidence="4 8" id="KW-0378">Hydrolase</keyword>
<dbReference type="InterPro" id="IPR001969">
    <property type="entry name" value="Aspartic_peptidase_AS"/>
</dbReference>
<dbReference type="PANTHER" id="PTHR47966">
    <property type="entry name" value="BETA-SITE APP-CLEAVING ENZYME, ISOFORM A-RELATED"/>
    <property type="match status" value="1"/>
</dbReference>